<keyword evidence="2" id="KW-1185">Reference proteome</keyword>
<comment type="caution">
    <text evidence="1">The sequence shown here is derived from an EMBL/GenBank/DDBJ whole genome shotgun (WGS) entry which is preliminary data.</text>
</comment>
<dbReference type="EMBL" id="MU006706">
    <property type="protein sequence ID" value="KAF2630837.1"/>
    <property type="molecule type" value="Genomic_DNA"/>
</dbReference>
<gene>
    <name evidence="1" type="ORF">BU25DRAFT_408114</name>
</gene>
<evidence type="ECO:0000313" key="2">
    <source>
        <dbReference type="Proteomes" id="UP000799754"/>
    </source>
</evidence>
<proteinExistence type="predicted"/>
<name>A0ACB6SBE8_9PLEO</name>
<sequence length="174" mass="19499">MEPQQTPRLTPRIHHASDIRADSNLAASLTAFVNKGYRYMSPANKERWEHDLSDRLSSPDSIHQALGDDGLFAVVNDPATQRPVACAATKRWKADLKGFAEARETGWEIKTVTTHIGWMKRGLAGYCVDALIDELARQERLKRGDETTASHEPLNIWIQAVECLNGAFWMKRGG</sequence>
<dbReference type="Proteomes" id="UP000799754">
    <property type="component" value="Unassembled WGS sequence"/>
</dbReference>
<organism evidence="1 2">
    <name type="scientific">Macroventuria anomochaeta</name>
    <dbReference type="NCBI Taxonomy" id="301207"/>
    <lineage>
        <taxon>Eukaryota</taxon>
        <taxon>Fungi</taxon>
        <taxon>Dikarya</taxon>
        <taxon>Ascomycota</taxon>
        <taxon>Pezizomycotina</taxon>
        <taxon>Dothideomycetes</taxon>
        <taxon>Pleosporomycetidae</taxon>
        <taxon>Pleosporales</taxon>
        <taxon>Pleosporineae</taxon>
        <taxon>Didymellaceae</taxon>
        <taxon>Macroventuria</taxon>
    </lineage>
</organism>
<evidence type="ECO:0000313" key="1">
    <source>
        <dbReference type="EMBL" id="KAF2630837.1"/>
    </source>
</evidence>
<reference evidence="1" key="1">
    <citation type="journal article" date="2020" name="Stud. Mycol.">
        <title>101 Dothideomycetes genomes: a test case for predicting lifestyles and emergence of pathogens.</title>
        <authorList>
            <person name="Haridas S."/>
            <person name="Albert R."/>
            <person name="Binder M."/>
            <person name="Bloem J."/>
            <person name="Labutti K."/>
            <person name="Salamov A."/>
            <person name="Andreopoulos B."/>
            <person name="Baker S."/>
            <person name="Barry K."/>
            <person name="Bills G."/>
            <person name="Bluhm B."/>
            <person name="Cannon C."/>
            <person name="Castanera R."/>
            <person name="Culley D."/>
            <person name="Daum C."/>
            <person name="Ezra D."/>
            <person name="Gonzalez J."/>
            <person name="Henrissat B."/>
            <person name="Kuo A."/>
            <person name="Liang C."/>
            <person name="Lipzen A."/>
            <person name="Lutzoni F."/>
            <person name="Magnuson J."/>
            <person name="Mondo S."/>
            <person name="Nolan M."/>
            <person name="Ohm R."/>
            <person name="Pangilinan J."/>
            <person name="Park H.-J."/>
            <person name="Ramirez L."/>
            <person name="Alfaro M."/>
            <person name="Sun H."/>
            <person name="Tritt A."/>
            <person name="Yoshinaga Y."/>
            <person name="Zwiers L.-H."/>
            <person name="Turgeon B."/>
            <person name="Goodwin S."/>
            <person name="Spatafora J."/>
            <person name="Crous P."/>
            <person name="Grigoriev I."/>
        </authorList>
    </citation>
    <scope>NUCLEOTIDE SEQUENCE</scope>
    <source>
        <strain evidence="1">CBS 525.71</strain>
    </source>
</reference>
<protein>
    <submittedName>
        <fullName evidence="1">Uncharacterized protein</fullName>
    </submittedName>
</protein>
<accession>A0ACB6SBE8</accession>